<reference evidence="2 3" key="1">
    <citation type="submission" date="2023-03" db="EMBL/GenBank/DDBJ databases">
        <title>Genome sequence of Microbacterium sp. KACC 23027.</title>
        <authorList>
            <person name="Kim S."/>
            <person name="Heo J."/>
            <person name="Kwon S.-W."/>
        </authorList>
    </citation>
    <scope>NUCLEOTIDE SEQUENCE [LARGE SCALE GENOMIC DNA]</scope>
    <source>
        <strain evidence="2 3">KACC 23027</strain>
    </source>
</reference>
<dbReference type="EMBL" id="CP119108">
    <property type="protein sequence ID" value="WEG08638.1"/>
    <property type="molecule type" value="Genomic_DNA"/>
</dbReference>
<accession>A0ABY8C1C2</accession>
<organism evidence="2 3">
    <name type="scientific">Microbacterium horticulturae</name>
    <dbReference type="NCBI Taxonomy" id="3028316"/>
    <lineage>
        <taxon>Bacteria</taxon>
        <taxon>Bacillati</taxon>
        <taxon>Actinomycetota</taxon>
        <taxon>Actinomycetes</taxon>
        <taxon>Micrococcales</taxon>
        <taxon>Microbacteriaceae</taxon>
        <taxon>Microbacterium</taxon>
    </lineage>
</organism>
<feature type="coiled-coil region" evidence="1">
    <location>
        <begin position="73"/>
        <end position="100"/>
    </location>
</feature>
<protein>
    <recommendedName>
        <fullName evidence="4">DUF222 domain-containing protein</fullName>
    </recommendedName>
</protein>
<name>A0ABY8C1C2_9MICO</name>
<keyword evidence="3" id="KW-1185">Reference proteome</keyword>
<gene>
    <name evidence="2" type="ORF">PU630_15545</name>
</gene>
<sequence length="130" mass="13803">MSSPRLATCRPRCAGKLVDGMLNAHRLAGAFGGYADDKHVADLRAAVTHAGWGLSGDGRLEQAGNIHLETGGRAALDEQLERLRRNVDDAAALLGGAKELLEVVAKFVLEEGGRLPERANFLALVALSFE</sequence>
<proteinExistence type="predicted"/>
<evidence type="ECO:0000256" key="1">
    <source>
        <dbReference type="SAM" id="Coils"/>
    </source>
</evidence>
<evidence type="ECO:0000313" key="2">
    <source>
        <dbReference type="EMBL" id="WEG08638.1"/>
    </source>
</evidence>
<evidence type="ECO:0008006" key="4">
    <source>
        <dbReference type="Google" id="ProtNLM"/>
    </source>
</evidence>
<evidence type="ECO:0000313" key="3">
    <source>
        <dbReference type="Proteomes" id="UP001214553"/>
    </source>
</evidence>
<dbReference type="RefSeq" id="WP_275277967.1">
    <property type="nucleotide sequence ID" value="NZ_CP119108.1"/>
</dbReference>
<keyword evidence="1" id="KW-0175">Coiled coil</keyword>
<dbReference type="Proteomes" id="UP001214553">
    <property type="component" value="Chromosome"/>
</dbReference>